<organism evidence="2 3">
    <name type="scientific">Glaciihabitans tibetensis</name>
    <dbReference type="NCBI Taxonomy" id="1266600"/>
    <lineage>
        <taxon>Bacteria</taxon>
        <taxon>Bacillati</taxon>
        <taxon>Actinomycetota</taxon>
        <taxon>Actinomycetes</taxon>
        <taxon>Micrococcales</taxon>
        <taxon>Microbacteriaceae</taxon>
        <taxon>Glaciihabitans</taxon>
    </lineage>
</organism>
<gene>
    <name evidence="2" type="ORF">B0I08_105200</name>
</gene>
<accession>A0A2T0VCY4</accession>
<evidence type="ECO:0000313" key="2">
    <source>
        <dbReference type="EMBL" id="PRY68036.1"/>
    </source>
</evidence>
<dbReference type="Proteomes" id="UP000237983">
    <property type="component" value="Unassembled WGS sequence"/>
</dbReference>
<feature type="region of interest" description="Disordered" evidence="1">
    <location>
        <begin position="1"/>
        <end position="43"/>
    </location>
</feature>
<keyword evidence="3" id="KW-1185">Reference proteome</keyword>
<dbReference type="AlphaFoldDB" id="A0A2T0VCY4"/>
<proteinExistence type="predicted"/>
<evidence type="ECO:0000313" key="3">
    <source>
        <dbReference type="Proteomes" id="UP000237983"/>
    </source>
</evidence>
<feature type="compositionally biased region" description="Low complexity" evidence="1">
    <location>
        <begin position="181"/>
        <end position="209"/>
    </location>
</feature>
<sequence>MSNIYPPTPASDAPFGTPASSGTTDTAKEQASHVASDAATAGENVLGTAKEQAASVAGEVTTQAKDLFKQTQTELREQAGTQQKRVAGGLRSLSDELGTMAEKSEGGGVAADLVKQVATRAGGVATWLDDRDPGSLLDEVKTFARTRPGTFIGLAAVAGILAGRLTRSLTSEAADEKAAAEHAAASAPTTTTTPASAFPTATTGVVSAPTVPPVVTPPAADELFAAPLGRDVDDVEASPVDGDPYYRNPRS</sequence>
<name>A0A2T0VCY4_9MICO</name>
<protein>
    <submittedName>
        <fullName evidence="2">Uncharacterized protein</fullName>
    </submittedName>
</protein>
<dbReference type="RefSeq" id="WP_106212685.1">
    <property type="nucleotide sequence ID" value="NZ_PVTL01000005.1"/>
</dbReference>
<feature type="region of interest" description="Disordered" evidence="1">
    <location>
        <begin position="176"/>
        <end position="251"/>
    </location>
</feature>
<dbReference type="EMBL" id="PVTL01000005">
    <property type="protein sequence ID" value="PRY68036.1"/>
    <property type="molecule type" value="Genomic_DNA"/>
</dbReference>
<reference evidence="2 3" key="1">
    <citation type="submission" date="2018-03" db="EMBL/GenBank/DDBJ databases">
        <title>Genomic Encyclopedia of Type Strains, Phase III (KMG-III): the genomes of soil and plant-associated and newly described type strains.</title>
        <authorList>
            <person name="Whitman W."/>
        </authorList>
    </citation>
    <scope>NUCLEOTIDE SEQUENCE [LARGE SCALE GENOMIC DNA]</scope>
    <source>
        <strain evidence="2 3">CGMCC 1.12484</strain>
    </source>
</reference>
<comment type="caution">
    <text evidence="2">The sequence shown here is derived from an EMBL/GenBank/DDBJ whole genome shotgun (WGS) entry which is preliminary data.</text>
</comment>
<evidence type="ECO:0000256" key="1">
    <source>
        <dbReference type="SAM" id="MobiDB-lite"/>
    </source>
</evidence>